<dbReference type="PATRIC" id="fig|1127699.3.peg.1157"/>
<reference evidence="4 5" key="1">
    <citation type="submission" date="2012-05" db="EMBL/GenBank/DDBJ databases">
        <authorList>
            <person name="Weinstock G."/>
            <person name="Sodergren E."/>
            <person name="Lobos E.A."/>
            <person name="Fulton L."/>
            <person name="Fulton R."/>
            <person name="Courtney L."/>
            <person name="Fronick C."/>
            <person name="O'Laughlin M."/>
            <person name="Godfrey J."/>
            <person name="Wilson R.M."/>
            <person name="Miner T."/>
            <person name="Farmer C."/>
            <person name="Delehaunty K."/>
            <person name="Cordes M."/>
            <person name="Minx P."/>
            <person name="Tomlinson C."/>
            <person name="Chen J."/>
            <person name="Wollam A."/>
            <person name="Pepin K.H."/>
            <person name="Bhonagiri V."/>
            <person name="Zhang X."/>
            <person name="Suruliraj S."/>
            <person name="Warren W."/>
            <person name="Mitreva M."/>
            <person name="Mardis E.R."/>
            <person name="Wilson R.K."/>
        </authorList>
    </citation>
    <scope>NUCLEOTIDE SEQUENCE [LARGE SCALE GENOMIC DNA]</scope>
    <source>
        <strain evidence="4 5">F0055</strain>
    </source>
</reference>
<dbReference type="SUPFAM" id="SSF49464">
    <property type="entry name" value="Carboxypeptidase regulatory domain-like"/>
    <property type="match status" value="1"/>
</dbReference>
<dbReference type="InterPro" id="IPR023996">
    <property type="entry name" value="TonB-dep_OMP_SusC/RagA"/>
</dbReference>
<dbReference type="STRING" id="1127699.HMPREF9151_01249"/>
<keyword evidence="1" id="KW-0813">Transport</keyword>
<keyword evidence="1" id="KW-1134">Transmembrane beta strand</keyword>
<dbReference type="InterPro" id="IPR037066">
    <property type="entry name" value="Plug_dom_sf"/>
</dbReference>
<protein>
    <submittedName>
        <fullName evidence="4">TonB-dependent receptor plug domain protein</fullName>
    </submittedName>
</protein>
<gene>
    <name evidence="4" type="ORF">HMPREF9151_01249</name>
</gene>
<comment type="caution">
    <text evidence="4">The sequence shown here is derived from an EMBL/GenBank/DDBJ whole genome shotgun (WGS) entry which is preliminary data.</text>
</comment>
<organism evidence="4 5">
    <name type="scientific">Hoylesella saccharolytica F0055</name>
    <dbReference type="NCBI Taxonomy" id="1127699"/>
    <lineage>
        <taxon>Bacteria</taxon>
        <taxon>Pseudomonadati</taxon>
        <taxon>Bacteroidota</taxon>
        <taxon>Bacteroidia</taxon>
        <taxon>Bacteroidales</taxon>
        <taxon>Prevotellaceae</taxon>
        <taxon>Hoylesella</taxon>
    </lineage>
</organism>
<comment type="similarity">
    <text evidence="1">Belongs to the TonB-dependent receptor family.</text>
</comment>
<evidence type="ECO:0000256" key="2">
    <source>
        <dbReference type="SAM" id="SignalP"/>
    </source>
</evidence>
<keyword evidence="1" id="KW-0812">Transmembrane</keyword>
<dbReference type="Proteomes" id="UP000010433">
    <property type="component" value="Unassembled WGS sequence"/>
</dbReference>
<dbReference type="Pfam" id="PF07715">
    <property type="entry name" value="Plug"/>
    <property type="match status" value="1"/>
</dbReference>
<dbReference type="InterPro" id="IPR008969">
    <property type="entry name" value="CarboxyPept-like_regulatory"/>
</dbReference>
<dbReference type="AlphaFoldDB" id="L1NB13"/>
<keyword evidence="5" id="KW-1185">Reference proteome</keyword>
<evidence type="ECO:0000313" key="5">
    <source>
        <dbReference type="Proteomes" id="UP000010433"/>
    </source>
</evidence>
<accession>L1NB13</accession>
<evidence type="ECO:0000259" key="3">
    <source>
        <dbReference type="Pfam" id="PF07715"/>
    </source>
</evidence>
<dbReference type="InterPro" id="IPR012910">
    <property type="entry name" value="Plug_dom"/>
</dbReference>
<dbReference type="HOGENOM" id="CLU_004317_0_2_10"/>
<keyword evidence="1" id="KW-0472">Membrane</keyword>
<evidence type="ECO:0000256" key="1">
    <source>
        <dbReference type="PROSITE-ProRule" id="PRU01360"/>
    </source>
</evidence>
<dbReference type="PROSITE" id="PS52016">
    <property type="entry name" value="TONB_DEPENDENT_REC_3"/>
    <property type="match status" value="1"/>
</dbReference>
<dbReference type="EMBL" id="AMEP01000085">
    <property type="protein sequence ID" value="EKY00568.1"/>
    <property type="molecule type" value="Genomic_DNA"/>
</dbReference>
<feature type="domain" description="TonB-dependent receptor plug" evidence="3">
    <location>
        <begin position="157"/>
        <end position="253"/>
    </location>
</feature>
<dbReference type="RefSeq" id="WP_009162463.1">
    <property type="nucleotide sequence ID" value="NZ_KB290995.1"/>
</dbReference>
<comment type="subcellular location">
    <subcellularLocation>
        <location evidence="1">Cell outer membrane</location>
        <topology evidence="1">Multi-pass membrane protein</topology>
    </subcellularLocation>
</comment>
<keyword evidence="2" id="KW-0732">Signal</keyword>
<dbReference type="OrthoDB" id="9768177at2"/>
<feature type="chain" id="PRO_5003954357" evidence="2">
    <location>
        <begin position="24"/>
        <end position="1097"/>
    </location>
</feature>
<keyword evidence="1" id="KW-0998">Cell outer membrane</keyword>
<sequence length="1097" mass="122064">MKKHDILFAALVLTFGVPFVSLAQDDVTDSVETTVVKKKVSTSKTVSYPMKEVRGVVFDAATKTPLGGIQVQTLNNRSFTAMTNEHGQFTISVPTFATSLYLHSARYLSQQIAIGKDGNELQVMMIADKFGKMYNNSTNVLASTSIKLNHTTSQSVETDIENKLGADIRSITRNGGPGYGSAMFIRGLNSLNANTQPLFVVDGVVRDMQPTRTSLHYGDYTNLLLNINPEDIETVTVLKNGTAIYGAKGANGVILITTKRGYSMATRIDANFGVGISMQPRLPDMMNAVQYRLYASELLGTYPDISRYINDLKFLNNDPSKYYYKTYHNDYDWSKEAYRTVLTQNYNINVQGGDDVGMYNLSLGYTDGKSTARCNGFDRLNVRFNTDINIIGNLSTRFDMAYTKINRDVFDNGAPKDFASSPVSSPTLLGLIKAPILNPYTYNSITGTLSSTLSGADDFLTTLNPDLTLANPTALLKNGEAINKNRVETTEFYAVLAPKYQITEHWVLTETFNYTLDRISQRYYRPIGGVPSFMIKGMGRVQNLAMSMFSKETSIMSDTRLRFTKNLSEHFIDAYGGFRFTSFAYDDNEPQGQYSTAGNDKTPNISKDMDFQGATGVDDLWKSITWYANADYNYRNRYFLQGALAMESSSRFGRNAGGLSLAGVKWGLFPSIQAAWALSNELWFPRNIGINYMLLKAGYDISGNDDINNYAARTSFGVMKYLNRSVAAQLNNIGNDEIQWEQTGKFNVGLQSYLLANRIGIDFNFFMSRTTNLLMLKTFDNPIAGINNYWSNSGILANRGFELTLTGKPIVRRHLNMELGVSLAHAQNKIKSMPVNTYYYIDGGLHLRGYTSSIYGMDNIGTFEDHPVGTFYGYRTAGVFATDAEAAAAGHGGYLYQVDETGAKQFFKAGDVHFVDINGDGVIDAADKTIIGNPNPLLYGNLFANVTWRNLTLSIGFNYVLGNDVYNYQRSILEGGNNFYNQTLAMTNRWRFEGQTTSIPRAVYGDPMGNSRFSDRWIEDGSYLRLKTLNLSYKVPLSLSWLQGLTIWTEANNLFTLSRYLGSDPEFSAANSVLYQGIDTGNVGIGRAFTFGMKINL</sequence>
<proteinExistence type="inferred from homology"/>
<dbReference type="SUPFAM" id="SSF56935">
    <property type="entry name" value="Porins"/>
    <property type="match status" value="1"/>
</dbReference>
<keyword evidence="4" id="KW-0675">Receptor</keyword>
<evidence type="ECO:0000313" key="4">
    <source>
        <dbReference type="EMBL" id="EKY00568.1"/>
    </source>
</evidence>
<feature type="signal peptide" evidence="2">
    <location>
        <begin position="1"/>
        <end position="23"/>
    </location>
</feature>
<dbReference type="GO" id="GO:0009279">
    <property type="term" value="C:cell outer membrane"/>
    <property type="evidence" value="ECO:0007669"/>
    <property type="project" value="UniProtKB-SubCell"/>
</dbReference>
<dbReference type="NCBIfam" id="TIGR04056">
    <property type="entry name" value="OMP_RagA_SusC"/>
    <property type="match status" value="1"/>
</dbReference>
<name>L1NB13_9BACT</name>
<dbReference type="Gene3D" id="2.170.130.10">
    <property type="entry name" value="TonB-dependent receptor, plug domain"/>
    <property type="match status" value="1"/>
</dbReference>
<dbReference type="InterPro" id="IPR039426">
    <property type="entry name" value="TonB-dep_rcpt-like"/>
</dbReference>